<evidence type="ECO:0000256" key="4">
    <source>
        <dbReference type="ARBA" id="ARBA00022771"/>
    </source>
</evidence>
<feature type="region of interest" description="Disordered" evidence="8">
    <location>
        <begin position="37"/>
        <end position="72"/>
    </location>
</feature>
<dbReference type="PANTHER" id="PTHR23235">
    <property type="entry name" value="KRUEPPEL-LIKE TRANSCRIPTION FACTOR"/>
    <property type="match status" value="1"/>
</dbReference>
<comment type="subcellular location">
    <subcellularLocation>
        <location evidence="1">Nucleus</location>
    </subcellularLocation>
</comment>
<keyword evidence="4 7" id="KW-0863">Zinc-finger</keyword>
<dbReference type="FunFam" id="3.30.160.60:FF:000018">
    <property type="entry name" value="Krueppel-like factor 15"/>
    <property type="match status" value="1"/>
</dbReference>
<evidence type="ECO:0000256" key="1">
    <source>
        <dbReference type="ARBA" id="ARBA00004123"/>
    </source>
</evidence>
<dbReference type="RefSeq" id="XP_018019190.2">
    <property type="nucleotide sequence ID" value="XM_018163701.2"/>
</dbReference>
<dbReference type="PANTHER" id="PTHR23235:SF120">
    <property type="entry name" value="KRUPPEL-LIKE FACTOR 15"/>
    <property type="match status" value="1"/>
</dbReference>
<feature type="domain" description="C2H2-type" evidence="9">
    <location>
        <begin position="583"/>
        <end position="610"/>
    </location>
</feature>
<organism evidence="10 11">
    <name type="scientific">Hyalella azteca</name>
    <name type="common">Amphipod</name>
    <dbReference type="NCBI Taxonomy" id="294128"/>
    <lineage>
        <taxon>Eukaryota</taxon>
        <taxon>Metazoa</taxon>
        <taxon>Ecdysozoa</taxon>
        <taxon>Arthropoda</taxon>
        <taxon>Crustacea</taxon>
        <taxon>Multicrustacea</taxon>
        <taxon>Malacostraca</taxon>
        <taxon>Eumalacostraca</taxon>
        <taxon>Peracarida</taxon>
        <taxon>Amphipoda</taxon>
        <taxon>Senticaudata</taxon>
        <taxon>Talitrida</taxon>
        <taxon>Talitroidea</taxon>
        <taxon>Hyalellidae</taxon>
        <taxon>Hyalella</taxon>
    </lineage>
</organism>
<dbReference type="AlphaFoldDB" id="A0A8B7NZQ7"/>
<dbReference type="Pfam" id="PF00096">
    <property type="entry name" value="zf-C2H2"/>
    <property type="match status" value="3"/>
</dbReference>
<dbReference type="PROSITE" id="PS00028">
    <property type="entry name" value="ZINC_FINGER_C2H2_1"/>
    <property type="match status" value="3"/>
</dbReference>
<evidence type="ECO:0000256" key="7">
    <source>
        <dbReference type="PROSITE-ProRule" id="PRU00042"/>
    </source>
</evidence>
<dbReference type="SMART" id="SM00355">
    <property type="entry name" value="ZnF_C2H2"/>
    <property type="match status" value="3"/>
</dbReference>
<dbReference type="FunFam" id="3.30.160.60:FF:000624">
    <property type="entry name" value="zinc finger protein 697"/>
    <property type="match status" value="1"/>
</dbReference>
<dbReference type="PROSITE" id="PS50157">
    <property type="entry name" value="ZINC_FINGER_C2H2_2"/>
    <property type="match status" value="3"/>
</dbReference>
<keyword evidence="3" id="KW-0677">Repeat</keyword>
<keyword evidence="6" id="KW-0539">Nucleus</keyword>
<accession>A0A8B7NZQ7</accession>
<dbReference type="Gene3D" id="3.30.160.60">
    <property type="entry name" value="Classic Zinc Finger"/>
    <property type="match status" value="3"/>
</dbReference>
<evidence type="ECO:0000256" key="5">
    <source>
        <dbReference type="ARBA" id="ARBA00022833"/>
    </source>
</evidence>
<reference evidence="11" key="1">
    <citation type="submission" date="2025-08" db="UniProtKB">
        <authorList>
            <consortium name="RefSeq"/>
        </authorList>
    </citation>
    <scope>IDENTIFICATION</scope>
    <source>
        <tissue evidence="11">Whole organism</tissue>
    </source>
</reference>
<keyword evidence="10" id="KW-1185">Reference proteome</keyword>
<dbReference type="SUPFAM" id="SSF57667">
    <property type="entry name" value="beta-beta-alpha zinc fingers"/>
    <property type="match status" value="2"/>
</dbReference>
<evidence type="ECO:0000256" key="2">
    <source>
        <dbReference type="ARBA" id="ARBA00022723"/>
    </source>
</evidence>
<evidence type="ECO:0000256" key="8">
    <source>
        <dbReference type="SAM" id="MobiDB-lite"/>
    </source>
</evidence>
<dbReference type="FunFam" id="3.30.160.60:FF:000125">
    <property type="entry name" value="Putative zinc finger protein 143"/>
    <property type="match status" value="1"/>
</dbReference>
<evidence type="ECO:0000256" key="3">
    <source>
        <dbReference type="ARBA" id="ARBA00022737"/>
    </source>
</evidence>
<dbReference type="GO" id="GO:0000981">
    <property type="term" value="F:DNA-binding transcription factor activity, RNA polymerase II-specific"/>
    <property type="evidence" value="ECO:0007669"/>
    <property type="project" value="TreeGrafter"/>
</dbReference>
<dbReference type="KEGG" id="hazt:108675673"/>
<evidence type="ECO:0000313" key="10">
    <source>
        <dbReference type="Proteomes" id="UP000694843"/>
    </source>
</evidence>
<sequence>MDALLPQLEGIWTGLMPLEPQFPAPEDKNEPWAHKKISDDESYEKQETKVGAVTEPSEAVTNVMPEEPTSKQIESDIISEEIFSEMRSSELDMSPPSSVLTNNMNFEASQFDELQDISAFCSLISPPSSPNSGSSNSLDLSELFSPSSLTDNFNIEEKLTSGSFADEGDWFQVQQITDMNLASQEDSTDSVQITGLLQSKSYNNDSSIDPPMDSIYQQMNVSSKIDGIPTGESLNTEITSSISRDFLIMSATCQDSVSSAASSPDAWSTSSDSTSSDALKLQFAPTTTTSPESPQPISPTLASAFTAAFQPSVHVSSKTEFNSPPPFQFPDLLPPSSELPLLDVEMDLSIFGEDVTYSPEQQPLDYANYDQKNYAASSVNSGCFKPSEISSPNVIPALPKVYMSDHVHLNRNPEPNSRIPFSVFLSGHDYTNKIEEYSTSVDLPHMPHPCMHLQGHQNMQRYTSTPLPPYPTHFPSNLPIPFPPRDIHRGMHFVSKPPSVFQNVVVSIEKAPRIDLKDDERSYKCSYQNCGKVYAKSSHLKAHVRRHTGEKPFACTWEGCAWKFSRSDELSRHQRSHSGVKPYRCDVCDKRFSRSDHLAKHHKVHRRDHQVASLYSGPLSTHSLRRPPRSVPPSVAQRVHSLVCKTTYNNRNHSPKDPQHRIFSLVDGETATAMGPDIQVQRVQRSPKISFKQIPPKQYKGPMAMHIRQGFSTTNFNLRPNFTERKQGFSTRKVLNGIEMDSSKDFSRPVESDVTVTVCVSRPQTSVSGKTSVVSSASNDGNCGSSSIVRTINHNSTTPIVCS</sequence>
<keyword evidence="5" id="KW-0862">Zinc</keyword>
<dbReference type="Proteomes" id="UP000694843">
    <property type="component" value="Unplaced"/>
</dbReference>
<feature type="compositionally biased region" description="Basic and acidic residues" evidence="8">
    <location>
        <begin position="37"/>
        <end position="48"/>
    </location>
</feature>
<name>A0A8B7NZQ7_HYAAZ</name>
<dbReference type="GO" id="GO:0000978">
    <property type="term" value="F:RNA polymerase II cis-regulatory region sequence-specific DNA binding"/>
    <property type="evidence" value="ECO:0007669"/>
    <property type="project" value="TreeGrafter"/>
</dbReference>
<dbReference type="OrthoDB" id="4748970at2759"/>
<dbReference type="GO" id="GO:0008270">
    <property type="term" value="F:zinc ion binding"/>
    <property type="evidence" value="ECO:0007669"/>
    <property type="project" value="UniProtKB-KW"/>
</dbReference>
<evidence type="ECO:0000313" key="11">
    <source>
        <dbReference type="RefSeq" id="XP_018019190.2"/>
    </source>
</evidence>
<evidence type="ECO:0000256" key="6">
    <source>
        <dbReference type="ARBA" id="ARBA00023242"/>
    </source>
</evidence>
<keyword evidence="2" id="KW-0479">Metal-binding</keyword>
<evidence type="ECO:0000259" key="9">
    <source>
        <dbReference type="PROSITE" id="PS50157"/>
    </source>
</evidence>
<proteinExistence type="predicted"/>
<dbReference type="GeneID" id="108675673"/>
<gene>
    <name evidence="11" type="primary">LOC108675673</name>
</gene>
<dbReference type="InterPro" id="IPR036236">
    <property type="entry name" value="Znf_C2H2_sf"/>
</dbReference>
<protein>
    <submittedName>
        <fullName evidence="11">Zinc finger protein 281</fullName>
    </submittedName>
</protein>
<feature type="domain" description="C2H2-type" evidence="9">
    <location>
        <begin position="523"/>
        <end position="552"/>
    </location>
</feature>
<dbReference type="InterPro" id="IPR013087">
    <property type="entry name" value="Znf_C2H2_type"/>
</dbReference>
<dbReference type="GO" id="GO:0005634">
    <property type="term" value="C:nucleus"/>
    <property type="evidence" value="ECO:0007669"/>
    <property type="project" value="UniProtKB-SubCell"/>
</dbReference>
<feature type="domain" description="C2H2-type" evidence="9">
    <location>
        <begin position="553"/>
        <end position="582"/>
    </location>
</feature>